<gene>
    <name evidence="2" type="primary">UGT88F3_8</name>
    <name evidence="1" type="synonym">UGT88F3_5</name>
    <name evidence="2" type="ORF">CK203_040113</name>
    <name evidence="1" type="ORF">CK203_111892</name>
</gene>
<dbReference type="AlphaFoldDB" id="A0A438IE29"/>
<evidence type="ECO:0000313" key="3">
    <source>
        <dbReference type="Proteomes" id="UP000288805"/>
    </source>
</evidence>
<comment type="caution">
    <text evidence="2">The sequence shown here is derived from an EMBL/GenBank/DDBJ whole genome shotgun (WGS) entry which is preliminary data.</text>
</comment>
<dbReference type="GO" id="GO:0035251">
    <property type="term" value="F:UDP-glucosyltransferase activity"/>
    <property type="evidence" value="ECO:0007669"/>
    <property type="project" value="InterPro"/>
</dbReference>
<dbReference type="Proteomes" id="UP000288805">
    <property type="component" value="Unassembled WGS sequence"/>
</dbReference>
<organism evidence="2 3">
    <name type="scientific">Vitis vinifera</name>
    <name type="common">Grape</name>
    <dbReference type="NCBI Taxonomy" id="29760"/>
    <lineage>
        <taxon>Eukaryota</taxon>
        <taxon>Viridiplantae</taxon>
        <taxon>Streptophyta</taxon>
        <taxon>Embryophyta</taxon>
        <taxon>Tracheophyta</taxon>
        <taxon>Spermatophyta</taxon>
        <taxon>Magnoliopsida</taxon>
        <taxon>eudicotyledons</taxon>
        <taxon>Gunneridae</taxon>
        <taxon>Pentapetalae</taxon>
        <taxon>rosids</taxon>
        <taxon>Vitales</taxon>
        <taxon>Vitaceae</taxon>
        <taxon>Viteae</taxon>
        <taxon>Vitis</taxon>
    </lineage>
</organism>
<evidence type="ECO:0000313" key="1">
    <source>
        <dbReference type="EMBL" id="RVW18139.1"/>
    </source>
</evidence>
<dbReference type="SUPFAM" id="SSF53756">
    <property type="entry name" value="UDP-Glycosyltransferase/glycogen phosphorylase"/>
    <property type="match status" value="1"/>
</dbReference>
<evidence type="ECO:0000313" key="2">
    <source>
        <dbReference type="EMBL" id="RVW94964.1"/>
    </source>
</evidence>
<dbReference type="InterPro" id="IPR050481">
    <property type="entry name" value="UDP-glycosyltransf_plant"/>
</dbReference>
<sequence length="173" mass="18913">MAASCLYAPLEKVPLIFRDVKNDAIALNGDLKESKLPKMKDAIVLYPAPGIGHLVSMVELGKLILSLYDCEFSIIVLLTTGPFDSPATTSYIDRISQTTSSISFHRFPYLPFTASPTLSRLANMFEFLSLNDYNVLQSLQQLSKASSIRAVILDSFCTSAFPLARGLGIPCSN</sequence>
<dbReference type="PANTHER" id="PTHR48048:SF20">
    <property type="entry name" value="GLYCOSYLTRANSFERASE"/>
    <property type="match status" value="1"/>
</dbReference>
<dbReference type="Gene3D" id="3.40.50.2000">
    <property type="entry name" value="Glycogen Phosphorylase B"/>
    <property type="match status" value="1"/>
</dbReference>
<proteinExistence type="predicted"/>
<protein>
    <submittedName>
        <fullName evidence="2">UDP-glycosyltransferase 88F3</fullName>
    </submittedName>
</protein>
<reference evidence="2 3" key="1">
    <citation type="journal article" date="2018" name="PLoS Genet.">
        <title>Population sequencing reveals clonal diversity and ancestral inbreeding in the grapevine cultivar Chardonnay.</title>
        <authorList>
            <person name="Roach M.J."/>
            <person name="Johnson D.L."/>
            <person name="Bohlmann J."/>
            <person name="van Vuuren H.J."/>
            <person name="Jones S.J."/>
            <person name="Pretorius I.S."/>
            <person name="Schmidt S.A."/>
            <person name="Borneman A.R."/>
        </authorList>
    </citation>
    <scope>NUCLEOTIDE SEQUENCE [LARGE SCALE GENOMIC DNA]</scope>
    <source>
        <strain evidence="3">cv. Chardonnay</strain>
        <strain evidence="2">I10V1</strain>
        <tissue evidence="2">Leaf</tissue>
    </source>
</reference>
<dbReference type="EMBL" id="QGNW01000117">
    <property type="protein sequence ID" value="RVW94964.1"/>
    <property type="molecule type" value="Genomic_DNA"/>
</dbReference>
<dbReference type="PANTHER" id="PTHR48048">
    <property type="entry name" value="GLYCOSYLTRANSFERASE"/>
    <property type="match status" value="1"/>
</dbReference>
<keyword evidence="2" id="KW-0808">Transferase</keyword>
<dbReference type="EMBL" id="QGNW01002549">
    <property type="protein sequence ID" value="RVW18139.1"/>
    <property type="molecule type" value="Genomic_DNA"/>
</dbReference>
<name>A0A438IE29_VITVI</name>
<accession>A0A438IE29</accession>